<reference evidence="11" key="1">
    <citation type="journal article" date="2023" name="Science">
        <title>Genome structures resolve the early diversification of teleost fishes.</title>
        <authorList>
            <person name="Parey E."/>
            <person name="Louis A."/>
            <person name="Montfort J."/>
            <person name="Bouchez O."/>
            <person name="Roques C."/>
            <person name="Iampietro C."/>
            <person name="Lluch J."/>
            <person name="Castinel A."/>
            <person name="Donnadieu C."/>
            <person name="Desvignes T."/>
            <person name="Floi Bucao C."/>
            <person name="Jouanno E."/>
            <person name="Wen M."/>
            <person name="Mejri S."/>
            <person name="Dirks R."/>
            <person name="Jansen H."/>
            <person name="Henkel C."/>
            <person name="Chen W.J."/>
            <person name="Zahm M."/>
            <person name="Cabau C."/>
            <person name="Klopp C."/>
            <person name="Thompson A.W."/>
            <person name="Robinson-Rechavi M."/>
            <person name="Braasch I."/>
            <person name="Lecointre G."/>
            <person name="Bobe J."/>
            <person name="Postlethwait J.H."/>
            <person name="Berthelot C."/>
            <person name="Roest Crollius H."/>
            <person name="Guiguen Y."/>
        </authorList>
    </citation>
    <scope>NUCLEOTIDE SEQUENCE</scope>
    <source>
        <strain evidence="11">NC1722</strain>
    </source>
</reference>
<evidence type="ECO:0000256" key="8">
    <source>
        <dbReference type="SAM" id="MobiDB-lite"/>
    </source>
</evidence>
<protein>
    <recommendedName>
        <fullName evidence="10">Ig-like domain-containing protein</fullName>
    </recommendedName>
</protein>
<dbReference type="InterPro" id="IPR003599">
    <property type="entry name" value="Ig_sub"/>
</dbReference>
<dbReference type="Pfam" id="PF13927">
    <property type="entry name" value="Ig_3"/>
    <property type="match status" value="1"/>
</dbReference>
<comment type="subcellular location">
    <subcellularLocation>
        <location evidence="1">Membrane</location>
        <topology evidence="1">Single-pass type I membrane protein</topology>
    </subcellularLocation>
</comment>
<dbReference type="PROSITE" id="PS50835">
    <property type="entry name" value="IG_LIKE"/>
    <property type="match status" value="2"/>
</dbReference>
<evidence type="ECO:0000313" key="12">
    <source>
        <dbReference type="Proteomes" id="UP001221898"/>
    </source>
</evidence>
<feature type="domain" description="Ig-like" evidence="10">
    <location>
        <begin position="149"/>
        <end position="235"/>
    </location>
</feature>
<dbReference type="InterPro" id="IPR003598">
    <property type="entry name" value="Ig_sub2"/>
</dbReference>
<evidence type="ECO:0000256" key="1">
    <source>
        <dbReference type="ARBA" id="ARBA00004479"/>
    </source>
</evidence>
<keyword evidence="4 9" id="KW-1133">Transmembrane helix</keyword>
<dbReference type="SMART" id="SM00408">
    <property type="entry name" value="IGc2"/>
    <property type="match status" value="1"/>
</dbReference>
<dbReference type="EMBL" id="JAINUG010000045">
    <property type="protein sequence ID" value="KAJ8405967.1"/>
    <property type="molecule type" value="Genomic_DNA"/>
</dbReference>
<dbReference type="SMART" id="SM00409">
    <property type="entry name" value="IG"/>
    <property type="match status" value="2"/>
</dbReference>
<evidence type="ECO:0000259" key="10">
    <source>
        <dbReference type="PROSITE" id="PS50835"/>
    </source>
</evidence>
<comment type="caution">
    <text evidence="11">The sequence shown here is derived from an EMBL/GenBank/DDBJ whole genome shotgun (WGS) entry which is preliminary data.</text>
</comment>
<keyword evidence="12" id="KW-1185">Reference proteome</keyword>
<feature type="transmembrane region" description="Helical" evidence="9">
    <location>
        <begin position="247"/>
        <end position="268"/>
    </location>
</feature>
<evidence type="ECO:0000256" key="9">
    <source>
        <dbReference type="SAM" id="Phobius"/>
    </source>
</evidence>
<proteinExistence type="predicted"/>
<feature type="domain" description="Ig-like" evidence="10">
    <location>
        <begin position="24"/>
        <end position="140"/>
    </location>
</feature>
<dbReference type="InterPro" id="IPR036179">
    <property type="entry name" value="Ig-like_dom_sf"/>
</dbReference>
<dbReference type="InterPro" id="IPR042474">
    <property type="entry name" value="A33"/>
</dbReference>
<dbReference type="Proteomes" id="UP001221898">
    <property type="component" value="Unassembled WGS sequence"/>
</dbReference>
<feature type="region of interest" description="Disordered" evidence="8">
    <location>
        <begin position="289"/>
        <end position="354"/>
    </location>
</feature>
<evidence type="ECO:0000256" key="4">
    <source>
        <dbReference type="ARBA" id="ARBA00022989"/>
    </source>
</evidence>
<feature type="compositionally biased region" description="Basic and acidic residues" evidence="8">
    <location>
        <begin position="289"/>
        <end position="346"/>
    </location>
</feature>
<dbReference type="SUPFAM" id="SSF48726">
    <property type="entry name" value="Immunoglobulin"/>
    <property type="match status" value="2"/>
</dbReference>
<evidence type="ECO:0000256" key="7">
    <source>
        <dbReference type="ARBA" id="ARBA00023319"/>
    </source>
</evidence>
<dbReference type="InterPro" id="IPR007110">
    <property type="entry name" value="Ig-like_dom"/>
</dbReference>
<evidence type="ECO:0000256" key="5">
    <source>
        <dbReference type="ARBA" id="ARBA00023136"/>
    </source>
</evidence>
<evidence type="ECO:0000256" key="6">
    <source>
        <dbReference type="ARBA" id="ARBA00023157"/>
    </source>
</evidence>
<keyword evidence="5 9" id="KW-0472">Membrane</keyword>
<keyword evidence="7" id="KW-0393">Immunoglobulin domain</keyword>
<name>A0AAD7SPX2_9TELE</name>
<dbReference type="InterPro" id="IPR013106">
    <property type="entry name" value="Ig_V-set"/>
</dbReference>
<dbReference type="AlphaFoldDB" id="A0AAD7SPX2"/>
<dbReference type="GO" id="GO:0005886">
    <property type="term" value="C:plasma membrane"/>
    <property type="evidence" value="ECO:0007669"/>
    <property type="project" value="InterPro"/>
</dbReference>
<dbReference type="PANTHER" id="PTHR44969:SF1">
    <property type="entry name" value="CELL SURFACE A33 ANTIGEN"/>
    <property type="match status" value="1"/>
</dbReference>
<dbReference type="PANTHER" id="PTHR44969">
    <property type="entry name" value="CELL SURFACE A33 ANTIGEN"/>
    <property type="match status" value="1"/>
</dbReference>
<evidence type="ECO:0000256" key="3">
    <source>
        <dbReference type="ARBA" id="ARBA00022729"/>
    </source>
</evidence>
<accession>A0AAD7SPX2</accession>
<dbReference type="InterPro" id="IPR013783">
    <property type="entry name" value="Ig-like_fold"/>
</dbReference>
<keyword evidence="3" id="KW-0732">Signal</keyword>
<keyword evidence="6" id="KW-1015">Disulfide bond</keyword>
<organism evidence="11 12">
    <name type="scientific">Aldrovandia affinis</name>
    <dbReference type="NCBI Taxonomy" id="143900"/>
    <lineage>
        <taxon>Eukaryota</taxon>
        <taxon>Metazoa</taxon>
        <taxon>Chordata</taxon>
        <taxon>Craniata</taxon>
        <taxon>Vertebrata</taxon>
        <taxon>Euteleostomi</taxon>
        <taxon>Actinopterygii</taxon>
        <taxon>Neopterygii</taxon>
        <taxon>Teleostei</taxon>
        <taxon>Notacanthiformes</taxon>
        <taxon>Halosauridae</taxon>
        <taxon>Aldrovandia</taxon>
    </lineage>
</organism>
<sequence length="354" mass="38872">MKAKEKEMFVRFIMCAIVSTAVGIKVTIPQKVYEVARGDNVTLPCTFEPIKADNPVVVVSWSFLSDKPGVKGTPVATYYHSVSLLDIAPGYETKVTMRKDIAGRSVDLLLTQVTLAENKVFECEVKIPNDDGGNLAATTRLVVLVAPSPPVCNIKGTPEYGNNINLTCISEEGSPTPTYSWKRHNTQNQPAPFPPKATDKNGHLSLFNVTVETSGYYVCTSVNKIRAASCNLTLAVVPPSMNIGSTAGIIGGCVAALLVIGIIVYCCCCRKKAQPEEFAMGAKEEVEYHDKEPLDNEGTYRDEEREVRSNSTDHNRERIEDPQDQNEERRTGVLMKHTPDRGRGREVFFTPAQG</sequence>
<keyword evidence="2 9" id="KW-0812">Transmembrane</keyword>
<dbReference type="Gene3D" id="2.60.40.10">
    <property type="entry name" value="Immunoglobulins"/>
    <property type="match status" value="2"/>
</dbReference>
<gene>
    <name evidence="11" type="ORF">AAFF_G00308550</name>
</gene>
<dbReference type="Pfam" id="PF07686">
    <property type="entry name" value="V-set"/>
    <property type="match status" value="1"/>
</dbReference>
<evidence type="ECO:0000256" key="2">
    <source>
        <dbReference type="ARBA" id="ARBA00022692"/>
    </source>
</evidence>
<evidence type="ECO:0000313" key="11">
    <source>
        <dbReference type="EMBL" id="KAJ8405967.1"/>
    </source>
</evidence>
<dbReference type="FunFam" id="2.60.40.10:FF:000095">
    <property type="entry name" value="immunoglobulin superfamily member 11 isoform X1"/>
    <property type="match status" value="1"/>
</dbReference>